<proteinExistence type="inferred from homology"/>
<dbReference type="Pfam" id="PF02010">
    <property type="entry name" value="REJ"/>
    <property type="match status" value="1"/>
</dbReference>
<comment type="similarity">
    <text evidence="2">Belongs to the polycystin family.</text>
</comment>
<evidence type="ECO:0000256" key="4">
    <source>
        <dbReference type="ARBA" id="ARBA00022737"/>
    </source>
</evidence>
<comment type="subcellular location">
    <subcellularLocation>
        <location evidence="1">Membrane</location>
    </subcellularLocation>
</comment>
<organism evidence="9 10">
    <name type="scientific">Porites lobata</name>
    <dbReference type="NCBI Taxonomy" id="104759"/>
    <lineage>
        <taxon>Eukaryota</taxon>
        <taxon>Metazoa</taxon>
        <taxon>Cnidaria</taxon>
        <taxon>Anthozoa</taxon>
        <taxon>Hexacorallia</taxon>
        <taxon>Scleractinia</taxon>
        <taxon>Fungiina</taxon>
        <taxon>Poritidae</taxon>
        <taxon>Porites</taxon>
    </lineage>
</organism>
<evidence type="ECO:0000313" key="10">
    <source>
        <dbReference type="Proteomes" id="UP001159405"/>
    </source>
</evidence>
<dbReference type="InterPro" id="IPR002859">
    <property type="entry name" value="PKD/REJ-like"/>
</dbReference>
<evidence type="ECO:0000256" key="5">
    <source>
        <dbReference type="ARBA" id="ARBA00022989"/>
    </source>
</evidence>
<evidence type="ECO:0000256" key="3">
    <source>
        <dbReference type="ARBA" id="ARBA00022692"/>
    </source>
</evidence>
<evidence type="ECO:0000256" key="7">
    <source>
        <dbReference type="SAM" id="MobiDB-lite"/>
    </source>
</evidence>
<evidence type="ECO:0000256" key="2">
    <source>
        <dbReference type="ARBA" id="ARBA00007200"/>
    </source>
</evidence>
<feature type="domain" description="REJ" evidence="8">
    <location>
        <begin position="1"/>
        <end position="215"/>
    </location>
</feature>
<keyword evidence="5" id="KW-1133">Transmembrane helix</keyword>
<dbReference type="PANTHER" id="PTHR46730:SF1">
    <property type="entry name" value="PLAT DOMAIN-CONTAINING PROTEIN"/>
    <property type="match status" value="1"/>
</dbReference>
<keyword evidence="6" id="KW-0472">Membrane</keyword>
<keyword evidence="3" id="KW-0812">Transmembrane</keyword>
<evidence type="ECO:0000256" key="6">
    <source>
        <dbReference type="ARBA" id="ARBA00023136"/>
    </source>
</evidence>
<keyword evidence="4" id="KW-0677">Repeat</keyword>
<dbReference type="EMBL" id="CALNXK010000236">
    <property type="protein sequence ID" value="CAH3178149.1"/>
    <property type="molecule type" value="Genomic_DNA"/>
</dbReference>
<reference evidence="9 10" key="1">
    <citation type="submission" date="2022-05" db="EMBL/GenBank/DDBJ databases">
        <authorList>
            <consortium name="Genoscope - CEA"/>
            <person name="William W."/>
        </authorList>
    </citation>
    <scope>NUCLEOTIDE SEQUENCE [LARGE SCALE GENOMIC DNA]</scope>
</reference>
<feature type="compositionally biased region" description="Polar residues" evidence="7">
    <location>
        <begin position="192"/>
        <end position="201"/>
    </location>
</feature>
<dbReference type="PANTHER" id="PTHR46730">
    <property type="entry name" value="POLYCYSTIN-1"/>
    <property type="match status" value="1"/>
</dbReference>
<sequence>SEVKDPSGPVFTVPKDVLEGGTGYRIRLYSRREKGVRGKTESMLLTNEVPRAGACFAFPLRGNALMTKFHIWCDGWTDADMPLSYKFFYKNEGKLVLFYYGLHNFTRAELPLGDPANNYTIEIEVKVLDFYKGEANYSLSLQSVEPDMKEDELGDKLADMTSGENSDLGKLVSVGDTQAALRLAGAVNSLLNAQSTKSPSNDTKDISARKEKRKA</sequence>
<feature type="region of interest" description="Disordered" evidence="7">
    <location>
        <begin position="192"/>
        <end position="215"/>
    </location>
</feature>
<protein>
    <recommendedName>
        <fullName evidence="8">REJ domain-containing protein</fullName>
    </recommendedName>
</protein>
<name>A0ABN8RJH9_9CNID</name>
<dbReference type="PROSITE" id="PS51111">
    <property type="entry name" value="REJ"/>
    <property type="match status" value="1"/>
</dbReference>
<accession>A0ABN8RJH9</accession>
<dbReference type="Proteomes" id="UP001159405">
    <property type="component" value="Unassembled WGS sequence"/>
</dbReference>
<evidence type="ECO:0000313" key="9">
    <source>
        <dbReference type="EMBL" id="CAH3178149.1"/>
    </source>
</evidence>
<keyword evidence="10" id="KW-1185">Reference proteome</keyword>
<feature type="non-terminal residue" evidence="9">
    <location>
        <position position="1"/>
    </location>
</feature>
<gene>
    <name evidence="9" type="ORF">PLOB_00020180</name>
</gene>
<evidence type="ECO:0000256" key="1">
    <source>
        <dbReference type="ARBA" id="ARBA00004370"/>
    </source>
</evidence>
<dbReference type="InterPro" id="IPR014010">
    <property type="entry name" value="REJ_dom"/>
</dbReference>
<comment type="caution">
    <text evidence="9">The sequence shown here is derived from an EMBL/GenBank/DDBJ whole genome shotgun (WGS) entry which is preliminary data.</text>
</comment>
<feature type="non-terminal residue" evidence="9">
    <location>
        <position position="215"/>
    </location>
</feature>
<evidence type="ECO:0000259" key="8">
    <source>
        <dbReference type="PROSITE" id="PS51111"/>
    </source>
</evidence>